<accession>A0A1G7ZMQ5</accession>
<dbReference type="EMBL" id="FNCZ01000001">
    <property type="protein sequence ID" value="SDH09968.1"/>
    <property type="molecule type" value="Genomic_DNA"/>
</dbReference>
<dbReference type="AlphaFoldDB" id="A0A1G7ZMQ5"/>
<proteinExistence type="predicted"/>
<protein>
    <submittedName>
        <fullName evidence="1">Uncharacterized protein</fullName>
    </submittedName>
</protein>
<dbReference type="RefSeq" id="WP_092466812.1">
    <property type="nucleotide sequence ID" value="NZ_FNCZ01000001.1"/>
</dbReference>
<name>A0A1G7ZMQ5_9FLAO</name>
<evidence type="ECO:0000313" key="2">
    <source>
        <dbReference type="Proteomes" id="UP000199492"/>
    </source>
</evidence>
<dbReference type="Proteomes" id="UP000199492">
    <property type="component" value="Unassembled WGS sequence"/>
</dbReference>
<gene>
    <name evidence="1" type="ORF">SAMN04489796_1011382</name>
</gene>
<dbReference type="OrthoDB" id="1452521at2"/>
<evidence type="ECO:0000313" key="1">
    <source>
        <dbReference type="EMBL" id="SDH09968.1"/>
    </source>
</evidence>
<organism evidence="1 2">
    <name type="scientific">Winogradskyella thalassocola</name>
    <dbReference type="NCBI Taxonomy" id="262004"/>
    <lineage>
        <taxon>Bacteria</taxon>
        <taxon>Pseudomonadati</taxon>
        <taxon>Bacteroidota</taxon>
        <taxon>Flavobacteriia</taxon>
        <taxon>Flavobacteriales</taxon>
        <taxon>Flavobacteriaceae</taxon>
        <taxon>Winogradskyella</taxon>
    </lineage>
</organism>
<dbReference type="STRING" id="262004.SAMN04489796_1011382"/>
<reference evidence="2" key="1">
    <citation type="submission" date="2016-10" db="EMBL/GenBank/DDBJ databases">
        <authorList>
            <person name="Varghese N."/>
            <person name="Submissions S."/>
        </authorList>
    </citation>
    <scope>NUCLEOTIDE SEQUENCE [LARGE SCALE GENOMIC DNA]</scope>
    <source>
        <strain evidence="2">DSM 15363</strain>
    </source>
</reference>
<keyword evidence="2" id="KW-1185">Reference proteome</keyword>
<sequence length="256" mass="30097">MKQTTNFPYDVDVTTINLVDLPHETDYFKYEVTLPDYYIMDDKFTDVNYNIDLIAEINCSATMYRKVFTTSDDLKLIITIPRDKVSLNFTVDVLLVSNKEFEWDSQILQKGMPIAHFGSFKKDIDNRSTGLISFETSESNELFISTSDHTIKIKIPKKQYEFLLKKQNSLLIKKVLTSQFAQIALLEACKELKENSKRDNLIWYKELLNRWRKFSGSDEDYPQETDHLRFVQDLLEKPSIKLIDYLIAEEKQNQDE</sequence>